<gene>
    <name evidence="1" type="ORF">D9V28_03745</name>
</gene>
<reference evidence="1 2" key="1">
    <citation type="submission" date="2018-10" db="EMBL/GenBank/DDBJ databases">
        <authorList>
            <person name="Li J."/>
        </authorList>
    </citation>
    <scope>NUCLEOTIDE SEQUENCE [LARGE SCALE GENOMIC DNA]</scope>
    <source>
        <strain evidence="1 2">ZD1-4</strain>
    </source>
</reference>
<keyword evidence="2" id="KW-1185">Reference proteome</keyword>
<accession>A0A3L7J682</accession>
<dbReference type="Proteomes" id="UP000282460">
    <property type="component" value="Unassembled WGS sequence"/>
</dbReference>
<organism evidence="1 2">
    <name type="scientific">Mycetocola zhadangensis</name>
    <dbReference type="NCBI Taxonomy" id="1164595"/>
    <lineage>
        <taxon>Bacteria</taxon>
        <taxon>Bacillati</taxon>
        <taxon>Actinomycetota</taxon>
        <taxon>Actinomycetes</taxon>
        <taxon>Micrococcales</taxon>
        <taxon>Microbacteriaceae</taxon>
        <taxon>Mycetocola</taxon>
    </lineage>
</organism>
<dbReference type="EMBL" id="RCWJ01000001">
    <property type="protein sequence ID" value="RLQ85969.1"/>
    <property type="molecule type" value="Genomic_DNA"/>
</dbReference>
<evidence type="ECO:0000313" key="2">
    <source>
        <dbReference type="Proteomes" id="UP000282460"/>
    </source>
</evidence>
<evidence type="ECO:0008006" key="3">
    <source>
        <dbReference type="Google" id="ProtNLM"/>
    </source>
</evidence>
<name>A0A3L7J682_9MICO</name>
<dbReference type="AlphaFoldDB" id="A0A3L7J682"/>
<proteinExistence type="predicted"/>
<protein>
    <recommendedName>
        <fullName evidence="3">Glutaminase</fullName>
    </recommendedName>
</protein>
<comment type="caution">
    <text evidence="1">The sequence shown here is derived from an EMBL/GenBank/DDBJ whole genome shotgun (WGS) entry which is preliminary data.</text>
</comment>
<sequence length="178" mass="19623">MTEHEDDANLADGIRSSLRSTRDRLETAGARDEALATFVPAHRGRLFAKKATMVPQGRVWRLGVLLLDHDAQLYETGLTARALEPGRPAYQSVSAEQRREYRAAAFRGKFTRGETVNFDAAPIELDADALRVSTGALFLRNDRVLVRWSPTASDEAAVDLDDYLTDRAGLLLDPPEGA</sequence>
<dbReference type="OrthoDB" id="5122834at2"/>
<dbReference type="RefSeq" id="WP_121658330.1">
    <property type="nucleotide sequence ID" value="NZ_BMEK01000001.1"/>
</dbReference>
<evidence type="ECO:0000313" key="1">
    <source>
        <dbReference type="EMBL" id="RLQ85969.1"/>
    </source>
</evidence>